<organism evidence="2 3">
    <name type="scientific">Sphingomonas lenta</name>
    <dbReference type="NCBI Taxonomy" id="1141887"/>
    <lineage>
        <taxon>Bacteria</taxon>
        <taxon>Pseudomonadati</taxon>
        <taxon>Pseudomonadota</taxon>
        <taxon>Alphaproteobacteria</taxon>
        <taxon>Sphingomonadales</taxon>
        <taxon>Sphingomonadaceae</taxon>
        <taxon>Sphingomonas</taxon>
    </lineage>
</organism>
<dbReference type="AlphaFoldDB" id="A0A2A2SD62"/>
<dbReference type="RefSeq" id="WP_095999014.1">
    <property type="nucleotide sequence ID" value="NZ_NSLI01000004.1"/>
</dbReference>
<dbReference type="PIRSF" id="PIRSF032038">
    <property type="entry name" value="UCP023238"/>
    <property type="match status" value="1"/>
</dbReference>
<evidence type="ECO:0000313" key="2">
    <source>
        <dbReference type="EMBL" id="PAX07189.1"/>
    </source>
</evidence>
<keyword evidence="3" id="KW-1185">Reference proteome</keyword>
<dbReference type="Proteomes" id="UP000218151">
    <property type="component" value="Unassembled WGS sequence"/>
</dbReference>
<evidence type="ECO:0000256" key="1">
    <source>
        <dbReference type="SAM" id="SignalP"/>
    </source>
</evidence>
<proteinExistence type="predicted"/>
<feature type="chain" id="PRO_5012810497" evidence="1">
    <location>
        <begin position="19"/>
        <end position="171"/>
    </location>
</feature>
<reference evidence="3" key="1">
    <citation type="submission" date="2017-09" db="EMBL/GenBank/DDBJ databases">
        <authorList>
            <person name="Feng G."/>
            <person name="Zhu H."/>
        </authorList>
    </citation>
    <scope>NUCLEOTIDE SEQUENCE [LARGE SCALE GENOMIC DNA]</scope>
    <source>
        <strain evidence="3">1PNM-20</strain>
    </source>
</reference>
<evidence type="ECO:0000313" key="3">
    <source>
        <dbReference type="Proteomes" id="UP000218151"/>
    </source>
</evidence>
<protein>
    <submittedName>
        <fullName evidence="2">Uncharacterized protein</fullName>
    </submittedName>
</protein>
<dbReference type="InterPro" id="IPR016987">
    <property type="entry name" value="UCP023238"/>
</dbReference>
<gene>
    <name evidence="2" type="ORF">CKY28_14225</name>
</gene>
<feature type="signal peptide" evidence="1">
    <location>
        <begin position="1"/>
        <end position="18"/>
    </location>
</feature>
<comment type="caution">
    <text evidence="2">The sequence shown here is derived from an EMBL/GenBank/DDBJ whole genome shotgun (WGS) entry which is preliminary data.</text>
</comment>
<dbReference type="OrthoDB" id="7596780at2"/>
<name>A0A2A2SD62_9SPHN</name>
<sequence length="171" mass="18842">MKYVIGALALAAAGGAAAQSTERPALLSRLVDCRKLTADAERLRCYDAQVSALDEAERKREVVVVDRAQVREARRSLFGLTLPKIRLFGDRDDGPEEPEFAQIETTLKDAAQAGGRWRFTLADGANWVQTDSEELARTPRPGQAIRIRKGALGSFLANVERQPAIRVKRVN</sequence>
<accession>A0A2A2SD62</accession>
<keyword evidence="1" id="KW-0732">Signal</keyword>
<dbReference type="EMBL" id="NSLI01000004">
    <property type="protein sequence ID" value="PAX07189.1"/>
    <property type="molecule type" value="Genomic_DNA"/>
</dbReference>